<accession>A0ABD7VPZ5</accession>
<feature type="domain" description="Restriction endonuclease type IV Mrr" evidence="2">
    <location>
        <begin position="199"/>
        <end position="310"/>
    </location>
</feature>
<evidence type="ECO:0000256" key="1">
    <source>
        <dbReference type="SAM" id="MobiDB-lite"/>
    </source>
</evidence>
<dbReference type="EMBL" id="CABWKB010000002">
    <property type="protein sequence ID" value="VWQ16198.1"/>
    <property type="molecule type" value="Genomic_DNA"/>
</dbReference>
<protein>
    <submittedName>
        <fullName evidence="3">Restriction endonuclease</fullName>
    </submittedName>
</protein>
<dbReference type="AlphaFoldDB" id="A0ABD7VPZ5"/>
<dbReference type="InterPro" id="IPR052906">
    <property type="entry name" value="Type_IV_Methyl-Rstrct_Enzyme"/>
</dbReference>
<dbReference type="Proteomes" id="UP000494173">
    <property type="component" value="Unassembled WGS sequence"/>
</dbReference>
<comment type="caution">
    <text evidence="3">The sequence shown here is derived from an EMBL/GenBank/DDBJ whole genome shotgun (WGS) entry which is preliminary data.</text>
</comment>
<dbReference type="GO" id="GO:0004519">
    <property type="term" value="F:endonuclease activity"/>
    <property type="evidence" value="ECO:0007669"/>
    <property type="project" value="UniProtKB-KW"/>
</dbReference>
<feature type="compositionally biased region" description="Low complexity" evidence="1">
    <location>
        <begin position="160"/>
        <end position="173"/>
    </location>
</feature>
<keyword evidence="3" id="KW-0255">Endonuclease</keyword>
<dbReference type="SUPFAM" id="SSF52980">
    <property type="entry name" value="Restriction endonuclease-like"/>
    <property type="match status" value="1"/>
</dbReference>
<dbReference type="PIRSF" id="PIRSF031853">
    <property type="entry name" value="UPC031853"/>
    <property type="match status" value="1"/>
</dbReference>
<keyword evidence="3" id="KW-0378">Hydrolase</keyword>
<proteinExistence type="predicted"/>
<sequence length="335" mass="36581">MTAWLIRAGREARYASDWFANGYIAIYWQLNDLDIAGAARQEVRDMVDAIYADSSQQARAMITGQVHRFGSVMQTGDDVVTYSPEERLYHIGSVTGGCIIEDTTGDDEHDSRYSRPVIWRTVASRDKLADTSKNSLGTIATLSQIGDDVFADLTAAAGTSDDSPSAPAQAADNETTDDDETRRITANEGIEKIKDRIVALSWEDMESLVAGLLRAMGYRTTLTSKGGDQGRDVIASPDGLGLTSPRIIVEVKHRGNPMGAPAVRSFIGGLHDSDKGLYVSTGGFTKEALYEAERARVPVTLLNLDQFARVFVDNYETTDLETSALLPLTRIYWPA</sequence>
<dbReference type="Pfam" id="PF04471">
    <property type="entry name" value="Mrr_cat"/>
    <property type="match status" value="1"/>
</dbReference>
<dbReference type="Gene3D" id="3.40.1350.10">
    <property type="match status" value="1"/>
</dbReference>
<gene>
    <name evidence="3" type="ORF">BIFLH24_00572</name>
</gene>
<dbReference type="InterPro" id="IPR011856">
    <property type="entry name" value="tRNA_endonuc-like_dom_sf"/>
</dbReference>
<dbReference type="PANTHER" id="PTHR30015">
    <property type="entry name" value="MRR RESTRICTION SYSTEM PROTEIN"/>
    <property type="match status" value="1"/>
</dbReference>
<keyword evidence="3" id="KW-0540">Nuclease</keyword>
<dbReference type="InterPro" id="IPR016984">
    <property type="entry name" value="UCP031853"/>
</dbReference>
<dbReference type="PANTHER" id="PTHR30015:SF7">
    <property type="entry name" value="TYPE IV METHYL-DIRECTED RESTRICTION ENZYME ECOKMRR"/>
    <property type="match status" value="1"/>
</dbReference>
<dbReference type="InterPro" id="IPR011335">
    <property type="entry name" value="Restrct_endonuc-II-like"/>
</dbReference>
<organism evidence="3 4">
    <name type="scientific">Bifidobacterium breve</name>
    <dbReference type="NCBI Taxonomy" id="1685"/>
    <lineage>
        <taxon>Bacteria</taxon>
        <taxon>Bacillati</taxon>
        <taxon>Actinomycetota</taxon>
        <taxon>Actinomycetes</taxon>
        <taxon>Bifidobacteriales</taxon>
        <taxon>Bifidobacteriaceae</taxon>
        <taxon>Bifidobacterium</taxon>
    </lineage>
</organism>
<feature type="region of interest" description="Disordered" evidence="1">
    <location>
        <begin position="157"/>
        <end position="187"/>
    </location>
</feature>
<dbReference type="RefSeq" id="WP_174767937.1">
    <property type="nucleotide sequence ID" value="NZ_CABWJU010000002.1"/>
</dbReference>
<evidence type="ECO:0000259" key="2">
    <source>
        <dbReference type="Pfam" id="PF04471"/>
    </source>
</evidence>
<evidence type="ECO:0000313" key="4">
    <source>
        <dbReference type="Proteomes" id="UP000494173"/>
    </source>
</evidence>
<evidence type="ECO:0000313" key="3">
    <source>
        <dbReference type="EMBL" id="VWQ16198.1"/>
    </source>
</evidence>
<reference evidence="3 4" key="1">
    <citation type="submission" date="2019-10" db="EMBL/GenBank/DDBJ databases">
        <authorList>
            <consortium name="Melissa Lawson"/>
            <person name="O'neill I."/>
        </authorList>
    </citation>
    <scope>NUCLEOTIDE SEQUENCE [LARGE SCALE GENOMIC DNA]</scope>
    <source>
        <strain evidence="3">LH_24</strain>
    </source>
</reference>
<dbReference type="InterPro" id="IPR007560">
    <property type="entry name" value="Restrct_endonuc_IV_Mrr"/>
</dbReference>
<name>A0ABD7VPZ5_BIFBR</name>